<dbReference type="Gene3D" id="3.40.50.150">
    <property type="entry name" value="Vaccinia Virus protein VP39"/>
    <property type="match status" value="2"/>
</dbReference>
<dbReference type="InterPro" id="IPR050079">
    <property type="entry name" value="DEAD_box_RNA_helicase"/>
</dbReference>
<dbReference type="CDD" id="cd17943">
    <property type="entry name" value="DEADc_DDX20"/>
    <property type="match status" value="1"/>
</dbReference>
<feature type="domain" description="Helicase C-terminal" evidence="15">
    <location>
        <begin position="257"/>
        <end position="405"/>
    </location>
</feature>
<evidence type="ECO:0000259" key="14">
    <source>
        <dbReference type="PROSITE" id="PS51192"/>
    </source>
</evidence>
<dbReference type="OrthoDB" id="412876at2759"/>
<keyword evidence="8" id="KW-0378">Hydrolase</keyword>
<evidence type="ECO:0000259" key="16">
    <source>
        <dbReference type="PROSITE" id="PS51195"/>
    </source>
</evidence>
<dbReference type="GO" id="GO:0016274">
    <property type="term" value="F:protein-arginine N-methyltransferase activity"/>
    <property type="evidence" value="ECO:0007669"/>
    <property type="project" value="InterPro"/>
</dbReference>
<keyword evidence="9" id="KW-0347">Helicase</keyword>
<evidence type="ECO:0000256" key="9">
    <source>
        <dbReference type="ARBA" id="ARBA00022806"/>
    </source>
</evidence>
<evidence type="ECO:0000256" key="4">
    <source>
        <dbReference type="ARBA" id="ARBA00022679"/>
    </source>
</evidence>
<dbReference type="PROSITE" id="PS00039">
    <property type="entry name" value="DEAD_ATP_HELICASE"/>
    <property type="match status" value="1"/>
</dbReference>
<dbReference type="Pfam" id="PF22528">
    <property type="entry name" value="PRMT_C"/>
    <property type="match status" value="1"/>
</dbReference>
<dbReference type="GO" id="GO:0005524">
    <property type="term" value="F:ATP binding"/>
    <property type="evidence" value="ECO:0007669"/>
    <property type="project" value="UniProtKB-KW"/>
</dbReference>
<dbReference type="SMART" id="SM00487">
    <property type="entry name" value="DEXDc"/>
    <property type="match status" value="1"/>
</dbReference>
<keyword evidence="6" id="KW-0677">Repeat</keyword>
<evidence type="ECO:0000256" key="1">
    <source>
        <dbReference type="ARBA" id="ARBA00012552"/>
    </source>
</evidence>
<dbReference type="FunFam" id="3.40.50.150:FF:000070">
    <property type="entry name" value="Protein arginine N-methyltransferase 7"/>
    <property type="match status" value="1"/>
</dbReference>
<keyword evidence="5 12" id="KW-0949">S-adenosyl-L-methionine</keyword>
<evidence type="ECO:0000256" key="11">
    <source>
        <dbReference type="PROSITE-ProRule" id="PRU00552"/>
    </source>
</evidence>
<dbReference type="InterPro" id="IPR027417">
    <property type="entry name" value="P-loop_NTPase"/>
</dbReference>
<dbReference type="EMBL" id="NNAY01000475">
    <property type="protein sequence ID" value="OXU28123.1"/>
    <property type="molecule type" value="Genomic_DNA"/>
</dbReference>
<sequence length="1706" mass="194163">MAQNIAHNLSAKERTSDIEIQEDVTFSQMGLSQQVLNGLLNCGFHKPSPIQHKSIPLGRCGFDLIVRAKSGTGKTAVFGIIALEMIDIKISSVQVIILAPTREIAIQIKEVIASLGCEIKGLKVESFIGGVAMDIDRKKLSNCHIAIGAPGRVKHLIDKGYLKMDHVRLFVLDEADKLMEESFQKDINYIYAKLPPNRQVISSSATYPGDLEIFLESYMQSPILSSADNDGPILVGLRQFASIVPQHLNAMRQVQIKVEELIKIFKKVPFKQCLVFTNYQTRAQSVCNKITSMGFPAIFIVGNQNMDKRLDAMKKLKNFKCRILLTTDLTARGIDAENVNLVINLDIPSDSATYLHRIGRAGRYGSRGIAINIVAEKELNMFQDLLQSIGGKHFSIMKLPVDYPEDLWSTDDDSFDRIQATQDSLESHTELEKSIMDSVNGMCINTPLEKSNGDLQLTSESSKKDKNKKKNICVNKITEIIENLTLKQTNHSNISLKPEKKRKFKSLEITESSNPSNLEKLNENTSFIVDLNEIPENNLSKTEIDSIEEFLRVQFIKSNGSKDSNPVAEVDSKNASTGMVHNEIDVQEMIEKSKSHFNSDLFETEEFKALLKINSDLRMKSCNTENPEDYILFEASCWKNKLSYETNLLELLLPKDGDMKELCATNFYASLYTFYKIQKKALMCIYPEIRNEDEIKDTYVYSENNQNVNLLLMYREIENFKSSHRLLNATEFTAHFPYPMSLNKPLPNLVLTENDINEYKVAIKYLKCNFNIYNVWLKLRRLLLSMDSGTRQKLKNKITNEKEINLEEILLLMSHKYKVENESSIDSSSSADSDTESLTGSEYSQKLSVNDLQNNKMKTKFIPLVTENVSYSLDKQDECFGYNTSKRKEAIDPKLVHSSKEKLEILDANHNIGLEEFPNTPTYESINHRPWNTNTDSKNENYSFQEMNHLNNDFQNYTKIHDESNELYNHSHACYGNFNYYDYTNNVNSELETFFHNLSCMFTLRFKFRYLNIRKMSIFTQNINPITGITAWEEKDPDYDYYQEIARSAFADMLHDHERNIKYYLGLKAAIEKKHKAGEEANVLDIGTGTGLLSMMAAELGADSIIACETFKPIAECARSIIEKNGFRDKIKLIYKRSTKLTVGKDCDLPKKANILVTEVFDTELIGEGALSTFKHAQECLLEENPIVIPSSGTIWAQVVESPLVKGWNRVNSIKNPNNQGILIEAPEVTQFCSGASAVHDIQLSQLPQGSFTTLIEPQPIFKFDWTGKVPLIFNENTVVPVKPVAKGTAHAVFMWWDLNMDMDGDVVLSCAPVWAHPDVQTDIKNGKSFKELADKIPWRDHWMQAIYYLPNDCYVTPEKETYLVGSHDEYSFWFSLDNIRKDNIESFKRPSCECCVHLAFSRTRIGQWNDEDRNKKYLESLSKQITPDTVCLCLTDASLLGLAIAKLGVKKLYLLETNSLSRKTIEMFINKNNLTKDVIIVDSVDNLPPKDEVTLVFAEPYYVSSILPWDNFHFWYLASKYPKNITRTPKRAVIKGVAMEFKDLQKIRAPLGICEGFNMTIFDNLVQSSSVKSDSPVEAQPLWEYPGKALSSSFTIASLDFTEDVSKQPRINSLDEIPFIANGLCNGIAVWVEWHLDDDVVVSSGPTQNIIPGERISWDYYTRQGVHLLHKITEVSNKDVLNSSFKFDPEEGTMQFYFELSKKDC</sequence>
<dbReference type="InterPro" id="IPR029063">
    <property type="entry name" value="SAM-dependent_MTases_sf"/>
</dbReference>
<dbReference type="InterPro" id="IPR011545">
    <property type="entry name" value="DEAD/DEAH_box_helicase_dom"/>
</dbReference>
<dbReference type="PROSITE" id="PS51192">
    <property type="entry name" value="HELICASE_ATP_BIND_1"/>
    <property type="match status" value="1"/>
</dbReference>
<keyword evidence="10" id="KW-0067">ATP-binding</keyword>
<dbReference type="PROSITE" id="PS51194">
    <property type="entry name" value="HELICASE_CTER"/>
    <property type="match status" value="1"/>
</dbReference>
<keyword evidence="4 12" id="KW-0808">Transferase</keyword>
<dbReference type="SMART" id="SM00490">
    <property type="entry name" value="HELICc"/>
    <property type="match status" value="1"/>
</dbReference>
<keyword evidence="7" id="KW-0547">Nucleotide-binding</keyword>
<organism evidence="17 18">
    <name type="scientific">Trichomalopsis sarcophagae</name>
    <dbReference type="NCBI Taxonomy" id="543379"/>
    <lineage>
        <taxon>Eukaryota</taxon>
        <taxon>Metazoa</taxon>
        <taxon>Ecdysozoa</taxon>
        <taxon>Arthropoda</taxon>
        <taxon>Hexapoda</taxon>
        <taxon>Insecta</taxon>
        <taxon>Pterygota</taxon>
        <taxon>Neoptera</taxon>
        <taxon>Endopterygota</taxon>
        <taxon>Hymenoptera</taxon>
        <taxon>Apocrita</taxon>
        <taxon>Proctotrupomorpha</taxon>
        <taxon>Chalcidoidea</taxon>
        <taxon>Pteromalidae</taxon>
        <taxon>Pteromalinae</taxon>
        <taxon>Trichomalopsis</taxon>
    </lineage>
</organism>
<dbReference type="PANTHER" id="PTHR47959">
    <property type="entry name" value="ATP-DEPENDENT RNA HELICASE RHLE-RELATED"/>
    <property type="match status" value="1"/>
</dbReference>
<evidence type="ECO:0000256" key="3">
    <source>
        <dbReference type="ARBA" id="ARBA00022603"/>
    </source>
</evidence>
<dbReference type="InterPro" id="IPR014014">
    <property type="entry name" value="RNA_helicase_DEAD_Q_motif"/>
</dbReference>
<evidence type="ECO:0000313" key="17">
    <source>
        <dbReference type="EMBL" id="OXU28123.1"/>
    </source>
</evidence>
<dbReference type="PROSITE" id="PS51195">
    <property type="entry name" value="Q_MOTIF"/>
    <property type="match status" value="1"/>
</dbReference>
<dbReference type="Pfam" id="PF00271">
    <property type="entry name" value="Helicase_C"/>
    <property type="match status" value="1"/>
</dbReference>
<evidence type="ECO:0000256" key="10">
    <source>
        <dbReference type="ARBA" id="ARBA00022840"/>
    </source>
</evidence>
<dbReference type="CDD" id="cd02440">
    <property type="entry name" value="AdoMet_MTases"/>
    <property type="match status" value="1"/>
</dbReference>
<reference evidence="17 18" key="1">
    <citation type="journal article" date="2017" name="Curr. Biol.">
        <title>The Evolution of Venom by Co-option of Single-Copy Genes.</title>
        <authorList>
            <person name="Martinson E.O."/>
            <person name="Mrinalini"/>
            <person name="Kelkar Y.D."/>
            <person name="Chang C.H."/>
            <person name="Werren J.H."/>
        </authorList>
    </citation>
    <scope>NUCLEOTIDE SEQUENCE [LARGE SCALE GENOMIC DNA]</scope>
    <source>
        <strain evidence="17 18">Alberta</strain>
        <tissue evidence="17">Whole body</tissue>
    </source>
</reference>
<keyword evidence="3 12" id="KW-0489">Methyltransferase</keyword>
<dbReference type="SUPFAM" id="SSF53335">
    <property type="entry name" value="S-adenosyl-L-methionine-dependent methyltransferases"/>
    <property type="match status" value="2"/>
</dbReference>
<evidence type="ECO:0000256" key="8">
    <source>
        <dbReference type="ARBA" id="ARBA00022801"/>
    </source>
</evidence>
<dbReference type="GO" id="GO:0010468">
    <property type="term" value="P:regulation of gene expression"/>
    <property type="evidence" value="ECO:0007669"/>
    <property type="project" value="UniProtKB-ARBA"/>
</dbReference>
<evidence type="ECO:0000313" key="18">
    <source>
        <dbReference type="Proteomes" id="UP000215335"/>
    </source>
</evidence>
<gene>
    <name evidence="17" type="ORF">TSAR_002630</name>
</gene>
<dbReference type="GO" id="GO:0016787">
    <property type="term" value="F:hydrolase activity"/>
    <property type="evidence" value="ECO:0007669"/>
    <property type="project" value="UniProtKB-KW"/>
</dbReference>
<dbReference type="STRING" id="543379.A0A232FCC9"/>
<dbReference type="Pfam" id="PF06325">
    <property type="entry name" value="PrmA"/>
    <property type="match status" value="1"/>
</dbReference>
<feature type="domain" description="Helicase ATP-binding" evidence="14">
    <location>
        <begin position="55"/>
        <end position="225"/>
    </location>
</feature>
<dbReference type="GO" id="GO:0003676">
    <property type="term" value="F:nucleic acid binding"/>
    <property type="evidence" value="ECO:0007669"/>
    <property type="project" value="InterPro"/>
</dbReference>
<protein>
    <recommendedName>
        <fullName evidence="2">Protein arginine N-methyltransferase 7</fullName>
        <ecNumber evidence="1">3.6.4.13</ecNumber>
    </recommendedName>
</protein>
<accession>A0A232FCC9</accession>
<dbReference type="FunFam" id="3.40.50.150:FF:000071">
    <property type="entry name" value="Protein arginine N-methyltransferase 7"/>
    <property type="match status" value="1"/>
</dbReference>
<feature type="short sequence motif" description="Q motif" evidence="11">
    <location>
        <begin position="24"/>
        <end position="52"/>
    </location>
</feature>
<dbReference type="InterPro" id="IPR014001">
    <property type="entry name" value="Helicase_ATP-bd"/>
</dbReference>
<evidence type="ECO:0000256" key="2">
    <source>
        <dbReference type="ARBA" id="ARBA00018773"/>
    </source>
</evidence>
<evidence type="ECO:0000259" key="15">
    <source>
        <dbReference type="PROSITE" id="PS51194"/>
    </source>
</evidence>
<dbReference type="Pfam" id="PF00270">
    <property type="entry name" value="DEAD"/>
    <property type="match status" value="1"/>
</dbReference>
<comment type="caution">
    <text evidence="17">The sequence shown here is derived from an EMBL/GenBank/DDBJ whole genome shotgun (WGS) entry which is preliminary data.</text>
</comment>
<dbReference type="InterPro" id="IPR000629">
    <property type="entry name" value="RNA-helicase_DEAD-box_CS"/>
</dbReference>
<name>A0A232FCC9_9HYME</name>
<dbReference type="GO" id="GO:0003724">
    <property type="term" value="F:RNA helicase activity"/>
    <property type="evidence" value="ECO:0007669"/>
    <property type="project" value="UniProtKB-EC"/>
</dbReference>
<feature type="domain" description="DEAD-box RNA helicase Q" evidence="16">
    <location>
        <begin position="24"/>
        <end position="52"/>
    </location>
</feature>
<dbReference type="GO" id="GO:0005829">
    <property type="term" value="C:cytosol"/>
    <property type="evidence" value="ECO:0007669"/>
    <property type="project" value="TreeGrafter"/>
</dbReference>
<evidence type="ECO:0000256" key="6">
    <source>
        <dbReference type="ARBA" id="ARBA00022737"/>
    </source>
</evidence>
<dbReference type="Proteomes" id="UP000215335">
    <property type="component" value="Unassembled WGS sequence"/>
</dbReference>
<evidence type="ECO:0000256" key="12">
    <source>
        <dbReference type="PROSITE-ProRule" id="PRU01015"/>
    </source>
</evidence>
<keyword evidence="18" id="KW-1185">Reference proteome</keyword>
<proteinExistence type="predicted"/>
<dbReference type="Gene3D" id="3.40.50.300">
    <property type="entry name" value="P-loop containing nucleotide triphosphate hydrolases"/>
    <property type="match status" value="2"/>
</dbReference>
<dbReference type="EC" id="3.6.4.13" evidence="1"/>
<evidence type="ECO:0000256" key="7">
    <source>
        <dbReference type="ARBA" id="ARBA00022741"/>
    </source>
</evidence>
<dbReference type="InterPro" id="IPR055135">
    <property type="entry name" value="PRMT_dom"/>
</dbReference>
<feature type="compositionally biased region" description="Low complexity" evidence="13">
    <location>
        <begin position="823"/>
        <end position="832"/>
    </location>
</feature>
<feature type="region of interest" description="Disordered" evidence="13">
    <location>
        <begin position="823"/>
        <end position="842"/>
    </location>
</feature>
<dbReference type="PANTHER" id="PTHR47959:SF1">
    <property type="entry name" value="ATP-DEPENDENT RNA HELICASE DBPA"/>
    <property type="match status" value="1"/>
</dbReference>
<dbReference type="GO" id="GO:0032259">
    <property type="term" value="P:methylation"/>
    <property type="evidence" value="ECO:0007669"/>
    <property type="project" value="UniProtKB-KW"/>
</dbReference>
<dbReference type="SUPFAM" id="SSF52540">
    <property type="entry name" value="P-loop containing nucleoside triphosphate hydrolases"/>
    <property type="match status" value="1"/>
</dbReference>
<dbReference type="InterPro" id="IPR025799">
    <property type="entry name" value="Arg_MeTrfase"/>
</dbReference>
<evidence type="ECO:0000256" key="13">
    <source>
        <dbReference type="SAM" id="MobiDB-lite"/>
    </source>
</evidence>
<dbReference type="CDD" id="cd18787">
    <property type="entry name" value="SF2_C_DEAD"/>
    <property type="match status" value="1"/>
</dbReference>
<dbReference type="InterPro" id="IPR001650">
    <property type="entry name" value="Helicase_C-like"/>
</dbReference>
<evidence type="ECO:0000256" key="5">
    <source>
        <dbReference type="ARBA" id="ARBA00022691"/>
    </source>
</evidence>
<dbReference type="PROSITE" id="PS51678">
    <property type="entry name" value="SAM_MT_PRMT"/>
    <property type="match status" value="2"/>
</dbReference>
<dbReference type="Gene3D" id="2.70.160.11">
    <property type="entry name" value="Hnrnp arginine n-methyltransferase1"/>
    <property type="match status" value="2"/>
</dbReference>